<keyword evidence="1" id="KW-0624">Polysaccharide degradation</keyword>
<dbReference type="GO" id="GO:0005576">
    <property type="term" value="C:extracellular region"/>
    <property type="evidence" value="ECO:0007669"/>
    <property type="project" value="UniProtKB-SubCell"/>
</dbReference>
<keyword evidence="1" id="KW-1015">Disulfide bond</keyword>
<proteinExistence type="predicted"/>
<dbReference type="GO" id="GO:0030248">
    <property type="term" value="F:cellulose binding"/>
    <property type="evidence" value="ECO:0007669"/>
    <property type="project" value="UniProtKB-UniRule"/>
</dbReference>
<reference evidence="3" key="1">
    <citation type="submission" date="2022-10" db="EMBL/GenBank/DDBJ databases">
        <title>Tapping the CABI collections for fungal endophytes: first genome assemblies for Collariella, Neodidymelliopsis, Ascochyta clinopodiicola, Didymella pomorum, Didymosphaeria variabile, Neocosmospora piperis and Neocucurbitaria cava.</title>
        <authorList>
            <person name="Hill R."/>
        </authorList>
    </citation>
    <scope>NUCLEOTIDE SEQUENCE</scope>
    <source>
        <strain evidence="3">IMI 356815</strain>
    </source>
</reference>
<evidence type="ECO:0000313" key="4">
    <source>
        <dbReference type="Proteomes" id="UP001140513"/>
    </source>
</evidence>
<dbReference type="AlphaFoldDB" id="A0A9W8XGS1"/>
<feature type="domain" description="Auxiliary Activity family 9 catalytic" evidence="2">
    <location>
        <begin position="9"/>
        <end position="103"/>
    </location>
</feature>
<evidence type="ECO:0000259" key="2">
    <source>
        <dbReference type="Pfam" id="PF03443"/>
    </source>
</evidence>
<dbReference type="InterPro" id="IPR005103">
    <property type="entry name" value="AA9_LPMO"/>
</dbReference>
<comment type="caution">
    <text evidence="3">The sequence shown here is derived from an EMBL/GenBank/DDBJ whole genome shotgun (WGS) entry which is preliminary data.</text>
</comment>
<evidence type="ECO:0000313" key="3">
    <source>
        <dbReference type="EMBL" id="KAJ4350366.1"/>
    </source>
</evidence>
<accession>A0A9W8XGS1</accession>
<keyword evidence="1" id="KW-0136">Cellulose degradation</keyword>
<dbReference type="GO" id="GO:0008810">
    <property type="term" value="F:cellulase activity"/>
    <property type="evidence" value="ECO:0007669"/>
    <property type="project" value="UniProtKB-UniRule"/>
</dbReference>
<name>A0A9W8XGS1_9PLEO</name>
<comment type="subcellular location">
    <subcellularLocation>
        <location evidence="1">Secreted</location>
    </subcellularLocation>
</comment>
<gene>
    <name evidence="3" type="ORF">N0V89_008987</name>
</gene>
<keyword evidence="1" id="KW-0119">Carbohydrate metabolism</keyword>
<dbReference type="EC" id="1.14.99.56" evidence="1"/>
<protein>
    <recommendedName>
        <fullName evidence="1">AA9 family lytic polysaccharide monooxygenase</fullName>
        <ecNumber evidence="1">1.14.99.56</ecNumber>
    </recommendedName>
    <alternativeName>
        <fullName evidence="1">Endo-beta-1,4-glucanase</fullName>
    </alternativeName>
    <alternativeName>
        <fullName evidence="1">Glycosyl hydrolase 61 family protein</fullName>
    </alternativeName>
</protein>
<dbReference type="GO" id="GO:0030245">
    <property type="term" value="P:cellulose catabolic process"/>
    <property type="evidence" value="ECO:0007669"/>
    <property type="project" value="UniProtKB-UniRule"/>
</dbReference>
<dbReference type="Proteomes" id="UP001140513">
    <property type="component" value="Unassembled WGS sequence"/>
</dbReference>
<comment type="domain">
    <text evidence="1">Has a modular structure: an endo-beta-1,4-glucanase catalytic module at the N-terminus, a linker rich in serines and threonines, and a C-terminal carbohydrate-binding module (CBM).</text>
</comment>
<dbReference type="EMBL" id="JAPEUX010000006">
    <property type="protein sequence ID" value="KAJ4350366.1"/>
    <property type="molecule type" value="Genomic_DNA"/>
</dbReference>
<dbReference type="Gene3D" id="2.70.50.70">
    <property type="match status" value="1"/>
</dbReference>
<dbReference type="Pfam" id="PF03443">
    <property type="entry name" value="AA9"/>
    <property type="match status" value="1"/>
</dbReference>
<evidence type="ECO:0000256" key="1">
    <source>
        <dbReference type="RuleBase" id="RU368122"/>
    </source>
</evidence>
<comment type="catalytic activity">
    <reaction evidence="1">
        <text>[(1-&gt;4)-beta-D-glucosyl]n+m + reduced acceptor + O2 = 4-dehydro-beta-D-glucosyl-[(1-&gt;4)-beta-D-glucosyl]n-1 + [(1-&gt;4)-beta-D-glucosyl]m + acceptor + H2O.</text>
        <dbReference type="EC" id="1.14.99.56"/>
    </reaction>
</comment>
<dbReference type="OrthoDB" id="6038816at2759"/>
<comment type="function">
    <text evidence="1">Lytic polysaccharide monooxygenase (LMPO) that depolymerizes crystalline and amorphous polysaccharides via the oxidation of scissile alpha- or beta-(1-4)-glycosidic bonds, yielding C1 and/or C4 oxidation products. Catalysis by LPMOs requires the reduction of the active-site copper from Cu(II) to Cu(I) by a reducing agent and H(2)O(2) or O(2) as a cosubstrate.</text>
</comment>
<dbReference type="RefSeq" id="XP_056069296.1">
    <property type="nucleotide sequence ID" value="XM_056217740.1"/>
</dbReference>
<dbReference type="GeneID" id="80912517"/>
<organism evidence="3 4">
    <name type="scientific">Didymosphaeria variabile</name>
    <dbReference type="NCBI Taxonomy" id="1932322"/>
    <lineage>
        <taxon>Eukaryota</taxon>
        <taxon>Fungi</taxon>
        <taxon>Dikarya</taxon>
        <taxon>Ascomycota</taxon>
        <taxon>Pezizomycotina</taxon>
        <taxon>Dothideomycetes</taxon>
        <taxon>Pleosporomycetidae</taxon>
        <taxon>Pleosporales</taxon>
        <taxon>Massarineae</taxon>
        <taxon>Didymosphaeriaceae</taxon>
        <taxon>Didymosphaeria</taxon>
    </lineage>
</organism>
<sequence length="133" mass="14423">MDWFTEPQVCGRGATKTGHGVHTATVLAGSEIGFQVIGQTGVKGLEPIRPADPQNIDFLYHSGPAQLYLSKATGALEDYAGDGEWFKVGLIASTDGRNWASYMKNEVQSPCRRYRAPSSFPTLLVSGSDKWNS</sequence>
<keyword evidence="4" id="KW-1185">Reference proteome</keyword>
<keyword evidence="1" id="KW-0964">Secreted</keyword>